<gene>
    <name evidence="1" type="ORF">ACFQ5D_23025</name>
</gene>
<dbReference type="Proteomes" id="UP001597340">
    <property type="component" value="Unassembled WGS sequence"/>
</dbReference>
<organism evidence="1 2">
    <name type="scientific">Paenibacillus farraposensis</name>
    <dbReference type="NCBI Taxonomy" id="2807095"/>
    <lineage>
        <taxon>Bacteria</taxon>
        <taxon>Bacillati</taxon>
        <taxon>Bacillota</taxon>
        <taxon>Bacilli</taxon>
        <taxon>Bacillales</taxon>
        <taxon>Paenibacillaceae</taxon>
        <taxon>Paenibacillus</taxon>
    </lineage>
</organism>
<sequence length="110" mass="13168">MFKLFKKPERTVQEEVISFLQQEKERRKKAEAFLRMMLDVIPYVMEEVWGLSDNKIAIGDTVLFRVDTKVFYVLKNKSTNLDVLILRGQAFWQSVQEIMNFAHDLRKQQR</sequence>
<protein>
    <recommendedName>
        <fullName evidence="3">YdhG-like domain-containing protein</fullName>
    </recommendedName>
</protein>
<evidence type="ECO:0008006" key="3">
    <source>
        <dbReference type="Google" id="ProtNLM"/>
    </source>
</evidence>
<proteinExistence type="predicted"/>
<accession>A0ABW4DHR3</accession>
<name>A0ABW4DHR3_9BACL</name>
<evidence type="ECO:0000313" key="2">
    <source>
        <dbReference type="Proteomes" id="UP001597340"/>
    </source>
</evidence>
<evidence type="ECO:0000313" key="1">
    <source>
        <dbReference type="EMBL" id="MFD1464154.1"/>
    </source>
</evidence>
<comment type="caution">
    <text evidence="1">The sequence shown here is derived from an EMBL/GenBank/DDBJ whole genome shotgun (WGS) entry which is preliminary data.</text>
</comment>
<dbReference type="EMBL" id="JBHTNZ010000076">
    <property type="protein sequence ID" value="MFD1464154.1"/>
    <property type="molecule type" value="Genomic_DNA"/>
</dbReference>
<keyword evidence="2" id="KW-1185">Reference proteome</keyword>
<reference evidence="2" key="1">
    <citation type="journal article" date="2019" name="Int. J. Syst. Evol. Microbiol.">
        <title>The Global Catalogue of Microorganisms (GCM) 10K type strain sequencing project: providing services to taxonomists for standard genome sequencing and annotation.</title>
        <authorList>
            <consortium name="The Broad Institute Genomics Platform"/>
            <consortium name="The Broad Institute Genome Sequencing Center for Infectious Disease"/>
            <person name="Wu L."/>
            <person name="Ma J."/>
        </authorList>
    </citation>
    <scope>NUCLEOTIDE SEQUENCE [LARGE SCALE GENOMIC DNA]</scope>
    <source>
        <strain evidence="2">CCM 9147</strain>
    </source>
</reference>
<dbReference type="RefSeq" id="WP_229525460.1">
    <property type="nucleotide sequence ID" value="NZ_JAFFQR010000102.1"/>
</dbReference>